<dbReference type="HOGENOM" id="CLU_2813918_0_0_1"/>
<evidence type="ECO:0000259" key="1">
    <source>
        <dbReference type="Pfam" id="PF06985"/>
    </source>
</evidence>
<proteinExistence type="predicted"/>
<dbReference type="EMBL" id="KN822019">
    <property type="protein sequence ID" value="KIM65975.1"/>
    <property type="molecule type" value="Genomic_DNA"/>
</dbReference>
<sequence length="78" mass="9398">MAVEERDEIRQRDGYGKIPWNCEQAQKDGYEWLWVNTCCIDKRSSAELSEAINSMYRWYYENAMHPPRCPRSMFSHCE</sequence>
<reference evidence="3" key="2">
    <citation type="submission" date="2015-01" db="EMBL/GenBank/DDBJ databases">
        <title>Evolutionary Origins and Diversification of the Mycorrhizal Mutualists.</title>
        <authorList>
            <consortium name="DOE Joint Genome Institute"/>
            <consortium name="Mycorrhizal Genomics Consortium"/>
            <person name="Kohler A."/>
            <person name="Kuo A."/>
            <person name="Nagy L.G."/>
            <person name="Floudas D."/>
            <person name="Copeland A."/>
            <person name="Barry K.W."/>
            <person name="Cichocki N."/>
            <person name="Veneault-Fourrey C."/>
            <person name="LaButti K."/>
            <person name="Lindquist E.A."/>
            <person name="Lipzen A."/>
            <person name="Lundell T."/>
            <person name="Morin E."/>
            <person name="Murat C."/>
            <person name="Riley R."/>
            <person name="Ohm R."/>
            <person name="Sun H."/>
            <person name="Tunlid A."/>
            <person name="Henrissat B."/>
            <person name="Grigoriev I.V."/>
            <person name="Hibbett D.S."/>
            <person name="Martin F."/>
        </authorList>
    </citation>
    <scope>NUCLEOTIDE SEQUENCE [LARGE SCALE GENOMIC DNA]</scope>
    <source>
        <strain evidence="3">Foug A</strain>
    </source>
</reference>
<protein>
    <recommendedName>
        <fullName evidence="1">Heterokaryon incompatibility domain-containing protein</fullName>
    </recommendedName>
</protein>
<keyword evidence="3" id="KW-1185">Reference proteome</keyword>
<dbReference type="OrthoDB" id="2681076at2759"/>
<dbReference type="InParanoid" id="A0A0C3DZJ0"/>
<dbReference type="PANTHER" id="PTHR10622">
    <property type="entry name" value="HET DOMAIN-CONTAINING PROTEIN"/>
    <property type="match status" value="1"/>
</dbReference>
<dbReference type="STRING" id="1036808.A0A0C3DZJ0"/>
<organism evidence="2 3">
    <name type="scientific">Scleroderma citrinum Foug A</name>
    <dbReference type="NCBI Taxonomy" id="1036808"/>
    <lineage>
        <taxon>Eukaryota</taxon>
        <taxon>Fungi</taxon>
        <taxon>Dikarya</taxon>
        <taxon>Basidiomycota</taxon>
        <taxon>Agaricomycotina</taxon>
        <taxon>Agaricomycetes</taxon>
        <taxon>Agaricomycetidae</taxon>
        <taxon>Boletales</taxon>
        <taxon>Sclerodermatineae</taxon>
        <taxon>Sclerodermataceae</taxon>
        <taxon>Scleroderma</taxon>
    </lineage>
</organism>
<dbReference type="Proteomes" id="UP000053989">
    <property type="component" value="Unassembled WGS sequence"/>
</dbReference>
<dbReference type="AlphaFoldDB" id="A0A0C3DZJ0"/>
<feature type="domain" description="Heterokaryon incompatibility" evidence="1">
    <location>
        <begin position="23"/>
        <end position="60"/>
    </location>
</feature>
<evidence type="ECO:0000313" key="2">
    <source>
        <dbReference type="EMBL" id="KIM65975.1"/>
    </source>
</evidence>
<name>A0A0C3DZJ0_9AGAM</name>
<dbReference type="InterPro" id="IPR010730">
    <property type="entry name" value="HET"/>
</dbReference>
<dbReference type="Pfam" id="PF06985">
    <property type="entry name" value="HET"/>
    <property type="match status" value="1"/>
</dbReference>
<accession>A0A0C3DZJ0</accession>
<reference evidence="2 3" key="1">
    <citation type="submission" date="2014-04" db="EMBL/GenBank/DDBJ databases">
        <authorList>
            <consortium name="DOE Joint Genome Institute"/>
            <person name="Kuo A."/>
            <person name="Kohler A."/>
            <person name="Nagy L.G."/>
            <person name="Floudas D."/>
            <person name="Copeland A."/>
            <person name="Barry K.W."/>
            <person name="Cichocki N."/>
            <person name="Veneault-Fourrey C."/>
            <person name="LaButti K."/>
            <person name="Lindquist E.A."/>
            <person name="Lipzen A."/>
            <person name="Lundell T."/>
            <person name="Morin E."/>
            <person name="Murat C."/>
            <person name="Sun H."/>
            <person name="Tunlid A."/>
            <person name="Henrissat B."/>
            <person name="Grigoriev I.V."/>
            <person name="Hibbett D.S."/>
            <person name="Martin F."/>
            <person name="Nordberg H.P."/>
            <person name="Cantor M.N."/>
            <person name="Hua S.X."/>
        </authorList>
    </citation>
    <scope>NUCLEOTIDE SEQUENCE [LARGE SCALE GENOMIC DNA]</scope>
    <source>
        <strain evidence="2 3">Foug A</strain>
    </source>
</reference>
<gene>
    <name evidence="2" type="ORF">SCLCIDRAFT_1211615</name>
</gene>
<dbReference type="PANTHER" id="PTHR10622:SF10">
    <property type="entry name" value="HET DOMAIN-CONTAINING PROTEIN"/>
    <property type="match status" value="1"/>
</dbReference>
<evidence type="ECO:0000313" key="3">
    <source>
        <dbReference type="Proteomes" id="UP000053989"/>
    </source>
</evidence>